<keyword evidence="2" id="KW-0966">Cell projection</keyword>
<evidence type="ECO:0000259" key="1">
    <source>
        <dbReference type="PROSITE" id="PS51231"/>
    </source>
</evidence>
<organism evidence="2">
    <name type="scientific">anaerobic digester metagenome</name>
    <dbReference type="NCBI Taxonomy" id="1263854"/>
    <lineage>
        <taxon>unclassified sequences</taxon>
        <taxon>metagenomes</taxon>
        <taxon>ecological metagenomes</taxon>
    </lineage>
</organism>
<feature type="domain" description="DAD" evidence="1">
    <location>
        <begin position="1"/>
        <end position="26"/>
    </location>
</feature>
<dbReference type="Pfam" id="PF03692">
    <property type="entry name" value="CxxCxxCC"/>
    <property type="match status" value="1"/>
</dbReference>
<keyword evidence="2" id="KW-0969">Cilium</keyword>
<reference evidence="2" key="1">
    <citation type="submission" date="2019-03" db="EMBL/GenBank/DDBJ databases">
        <authorList>
            <person name="Hao L."/>
        </authorList>
    </citation>
    <scope>NUCLEOTIDE SEQUENCE</scope>
</reference>
<accession>A0A485M6F9</accession>
<proteinExistence type="predicted"/>
<dbReference type="PROSITE" id="PS51231">
    <property type="entry name" value="DAD"/>
    <property type="match status" value="1"/>
</dbReference>
<dbReference type="InterPro" id="IPR005358">
    <property type="entry name" value="Puta_zinc/iron-chelating_dom"/>
</dbReference>
<sequence length="155" mass="17836">MDSLLESMKTQPYFFDDGIRFECQRCGACCTGEPGVVYVNDREITEISDFMDISRQVFIERCLYRLKTSYAIREADDGRCIFFENGCAVYPVRPLQCRTFPFWFQNMRSLYAWKGVAVVCPGIGKGHLYSKEAILECIGASYPIYEILVKEVLGR</sequence>
<dbReference type="GO" id="GO:0032259">
    <property type="term" value="P:methylation"/>
    <property type="evidence" value="ECO:0007669"/>
    <property type="project" value="UniProtKB-KW"/>
</dbReference>
<evidence type="ECO:0000313" key="2">
    <source>
        <dbReference type="EMBL" id="VFU18383.1"/>
    </source>
</evidence>
<dbReference type="EMBL" id="CAADRM010000150">
    <property type="protein sequence ID" value="VFU18383.1"/>
    <property type="molecule type" value="Genomic_DNA"/>
</dbReference>
<dbReference type="GO" id="GO:0008168">
    <property type="term" value="F:methyltransferase activity"/>
    <property type="evidence" value="ECO:0007669"/>
    <property type="project" value="UniProtKB-KW"/>
</dbReference>
<protein>
    <submittedName>
        <fullName evidence="2">Flagellin N-methylase</fullName>
    </submittedName>
</protein>
<gene>
    <name evidence="2" type="ORF">SCFA_820016</name>
</gene>
<keyword evidence="2" id="KW-0808">Transferase</keyword>
<keyword evidence="2" id="KW-0489">Methyltransferase</keyword>
<dbReference type="PANTHER" id="PTHR35866:SF1">
    <property type="entry name" value="YKGJ FAMILY CYSTEINE CLUSTER PROTEIN"/>
    <property type="match status" value="1"/>
</dbReference>
<dbReference type="AlphaFoldDB" id="A0A485M6F9"/>
<dbReference type="PANTHER" id="PTHR35866">
    <property type="entry name" value="PUTATIVE-RELATED"/>
    <property type="match status" value="1"/>
</dbReference>
<keyword evidence="2" id="KW-0282">Flagellum</keyword>
<dbReference type="InterPro" id="IPR014767">
    <property type="entry name" value="DAD_dom"/>
</dbReference>
<name>A0A485M6F9_9ZZZZ</name>